<evidence type="ECO:0000313" key="5">
    <source>
        <dbReference type="EMBL" id="NMG04492.1"/>
    </source>
</evidence>
<evidence type="ECO:0000256" key="3">
    <source>
        <dbReference type="ARBA" id="ARBA00023136"/>
    </source>
</evidence>
<keyword evidence="5" id="KW-0413">Isomerase</keyword>
<evidence type="ECO:0000313" key="6">
    <source>
        <dbReference type="Proteomes" id="UP000599523"/>
    </source>
</evidence>
<keyword evidence="2" id="KW-1003">Cell membrane</keyword>
<proteinExistence type="predicted"/>
<keyword evidence="6" id="KW-1185">Reference proteome</keyword>
<organism evidence="5 6">
    <name type="scientific">Azoarcus taiwanensis</name>
    <dbReference type="NCBI Taxonomy" id="666964"/>
    <lineage>
        <taxon>Bacteria</taxon>
        <taxon>Pseudomonadati</taxon>
        <taxon>Pseudomonadota</taxon>
        <taxon>Betaproteobacteria</taxon>
        <taxon>Rhodocyclales</taxon>
        <taxon>Zoogloeaceae</taxon>
        <taxon>Azoarcus</taxon>
    </lineage>
</organism>
<evidence type="ECO:0000256" key="2">
    <source>
        <dbReference type="ARBA" id="ARBA00022475"/>
    </source>
</evidence>
<dbReference type="Proteomes" id="UP000599523">
    <property type="component" value="Unassembled WGS sequence"/>
</dbReference>
<keyword evidence="4" id="KW-0143">Chaperone</keyword>
<name>A0A972JCH0_9RHOO</name>
<sequence>EVARGTLLAARVLEYQEAQRLPFEAVSEQIERQLRAERASELAREHGESLLSQLSAGEAPELEWSTIRRVQRATPTLPQRAMQAVFSAPSAELPAHVGVPVADGSFALYRIESVERAELDDDDPRLRTVADEYRARVADKDFDAFLASLRDQYKVEVRAAALRSDNP</sequence>
<feature type="non-terminal residue" evidence="5">
    <location>
        <position position="1"/>
    </location>
</feature>
<comment type="caution">
    <text evidence="5">The sequence shown here is derived from an EMBL/GenBank/DDBJ whole genome shotgun (WGS) entry which is preliminary data.</text>
</comment>
<dbReference type="PANTHER" id="PTHR47529">
    <property type="entry name" value="PEPTIDYL-PROLYL CIS-TRANS ISOMERASE D"/>
    <property type="match status" value="1"/>
</dbReference>
<evidence type="ECO:0000256" key="1">
    <source>
        <dbReference type="ARBA" id="ARBA00004236"/>
    </source>
</evidence>
<gene>
    <name evidence="5" type="ORF">GPA21_16160</name>
</gene>
<dbReference type="EMBL" id="WTVM01000126">
    <property type="protein sequence ID" value="NMG04492.1"/>
    <property type="molecule type" value="Genomic_DNA"/>
</dbReference>
<dbReference type="GO" id="GO:0005886">
    <property type="term" value="C:plasma membrane"/>
    <property type="evidence" value="ECO:0007669"/>
    <property type="project" value="UniProtKB-SubCell"/>
</dbReference>
<accession>A0A972JCH0</accession>
<dbReference type="InterPro" id="IPR052029">
    <property type="entry name" value="PpiD_chaperone"/>
</dbReference>
<evidence type="ECO:0000256" key="4">
    <source>
        <dbReference type="ARBA" id="ARBA00023186"/>
    </source>
</evidence>
<reference evidence="5" key="1">
    <citation type="submission" date="2019-12" db="EMBL/GenBank/DDBJ databases">
        <title>Comparative genomics gives insights into the taxonomy of the Azoarcus-Aromatoleum group and reveals separate origins of nif in the plant-associated Azoarcus and non-plant-associated Aromatoleum sub-groups.</title>
        <authorList>
            <person name="Lafos M."/>
            <person name="Maluk M."/>
            <person name="Batista M."/>
            <person name="Junghare M."/>
            <person name="Carmona M."/>
            <person name="Faoro H."/>
            <person name="Cruz L.M."/>
            <person name="Battistoni F."/>
            <person name="De Souza E."/>
            <person name="Pedrosa F."/>
            <person name="Chen W.-M."/>
            <person name="Poole P.S."/>
            <person name="Dixon R.A."/>
            <person name="James E.K."/>
        </authorList>
    </citation>
    <scope>NUCLEOTIDE SEQUENCE</scope>
    <source>
        <strain evidence="5">NSC3</strain>
    </source>
</reference>
<protein>
    <submittedName>
        <fullName evidence="5">Peptidylprolyl isomerase</fullName>
    </submittedName>
</protein>
<dbReference type="PANTHER" id="PTHR47529:SF1">
    <property type="entry name" value="PERIPLASMIC CHAPERONE PPID"/>
    <property type="match status" value="1"/>
</dbReference>
<keyword evidence="3" id="KW-0472">Membrane</keyword>
<comment type="subcellular location">
    <subcellularLocation>
        <location evidence="1">Cell membrane</location>
    </subcellularLocation>
</comment>
<dbReference type="GO" id="GO:0016853">
    <property type="term" value="F:isomerase activity"/>
    <property type="evidence" value="ECO:0007669"/>
    <property type="project" value="UniProtKB-KW"/>
</dbReference>
<dbReference type="AlphaFoldDB" id="A0A972JCH0"/>